<dbReference type="EMBL" id="CM039172">
    <property type="protein sequence ID" value="KAH9784851.1"/>
    <property type="molecule type" value="Genomic_DNA"/>
</dbReference>
<organism evidence="1 2">
    <name type="scientific">Citrus sinensis</name>
    <name type="common">Sweet orange</name>
    <name type="synonym">Citrus aurantium var. sinensis</name>
    <dbReference type="NCBI Taxonomy" id="2711"/>
    <lineage>
        <taxon>Eukaryota</taxon>
        <taxon>Viridiplantae</taxon>
        <taxon>Streptophyta</taxon>
        <taxon>Embryophyta</taxon>
        <taxon>Tracheophyta</taxon>
        <taxon>Spermatophyta</taxon>
        <taxon>Magnoliopsida</taxon>
        <taxon>eudicotyledons</taxon>
        <taxon>Gunneridae</taxon>
        <taxon>Pentapetalae</taxon>
        <taxon>rosids</taxon>
        <taxon>malvids</taxon>
        <taxon>Sapindales</taxon>
        <taxon>Rutaceae</taxon>
        <taxon>Aurantioideae</taxon>
        <taxon>Citrus</taxon>
    </lineage>
</organism>
<dbReference type="Proteomes" id="UP000829398">
    <property type="component" value="Chromosome 3"/>
</dbReference>
<keyword evidence="2" id="KW-1185">Reference proteome</keyword>
<evidence type="ECO:0000313" key="1">
    <source>
        <dbReference type="EMBL" id="KAH9784851.1"/>
    </source>
</evidence>
<keyword evidence="1" id="KW-0472">Membrane</keyword>
<proteinExistence type="predicted"/>
<keyword evidence="1" id="KW-0812">Transmembrane</keyword>
<comment type="caution">
    <text evidence="1">The sequence shown here is derived from an EMBL/GenBank/DDBJ whole genome shotgun (WGS) entry which is preliminary data.</text>
</comment>
<evidence type="ECO:0000313" key="2">
    <source>
        <dbReference type="Proteomes" id="UP000829398"/>
    </source>
</evidence>
<gene>
    <name evidence="1" type="ORF">KPL71_009787</name>
</gene>
<reference evidence="2" key="1">
    <citation type="journal article" date="2023" name="Hortic. Res.">
        <title>A chromosome-level phased genome enabling allele-level studies in sweet orange: a case study on citrus Huanglongbing tolerance.</title>
        <authorList>
            <person name="Wu B."/>
            <person name="Yu Q."/>
            <person name="Deng Z."/>
            <person name="Duan Y."/>
            <person name="Luo F."/>
            <person name="Gmitter F. Jr."/>
        </authorList>
    </citation>
    <scope>NUCLEOTIDE SEQUENCE [LARGE SCALE GENOMIC DNA]</scope>
    <source>
        <strain evidence="2">cv. Valencia</strain>
    </source>
</reference>
<protein>
    <submittedName>
        <fullName evidence="1">Transmembrane protein</fullName>
    </submittedName>
</protein>
<accession>A0ACB8MH21</accession>
<sequence>MTLVAILTHGQPLNSPKPTPKLSNLPPLKRTPSSCSFNNFSNTSREFLYEKITNFCTSQFFKQPTFRIRSFDSEGDENYVPEDSPDEQDQLANDEILKNKTVETSGFGSSFLAKLTIAVGVAATITLLSIGLKPPNLGTSFGVQRLAEGSSSSLAMAAPSGFSFKVFGYKFILPQYAPGWIYFWLLMAAGSGLFISEEALNIWVCPSYWYLCFADSVVSISLARLLTLDGTWQSFAESFSRNAPYIVSTVLWVYWGVCISDMIPFYLGKLFTKSGASDDVCSKLGISKEKALSITQSVQKYGNLIGFVERFSLGVRNPTAFLAGTMGIPPDCFFAGVCCGGLLTLPIQLVIGFLLRERPVFALATVATVVLLQRRYSFTCDTVTLLSPAQTVFNSKIQ</sequence>
<name>A0ACB8MH21_CITSI</name>